<feature type="binding site" evidence="11">
    <location>
        <position position="212"/>
    </location>
    <ligand>
        <name>Mg(2+)</name>
        <dbReference type="ChEBI" id="CHEBI:18420"/>
        <label>1</label>
    </ligand>
</feature>
<feature type="binding site" evidence="10">
    <location>
        <position position="168"/>
    </location>
    <ligand>
        <name>alpha-D-mannose 1-phosphate</name>
        <dbReference type="ChEBI" id="CHEBI:58409"/>
    </ligand>
</feature>
<dbReference type="EC" id="5.4.2.8" evidence="5 12"/>
<evidence type="ECO:0000256" key="11">
    <source>
        <dbReference type="PIRSR" id="PIRSR605002-3"/>
    </source>
</evidence>
<evidence type="ECO:0000256" key="9">
    <source>
        <dbReference type="ARBA" id="ARBA00023235"/>
    </source>
</evidence>
<dbReference type="PANTHER" id="PTHR10466:SF0">
    <property type="entry name" value="PHOSPHOMANNOMUTASE"/>
    <property type="match status" value="1"/>
</dbReference>
<feature type="binding site" evidence="10">
    <location>
        <position position="3"/>
    </location>
    <ligand>
        <name>alpha-D-mannose 1-phosphate</name>
        <dbReference type="ChEBI" id="CHEBI:58409"/>
    </ligand>
</feature>
<comment type="cofactor">
    <cofactor evidence="11">
        <name>Mg(2+)</name>
        <dbReference type="ChEBI" id="CHEBI:18420"/>
    </cofactor>
</comment>
<dbReference type="InterPro" id="IPR043169">
    <property type="entry name" value="PMM_cap"/>
</dbReference>
<evidence type="ECO:0000313" key="13">
    <source>
        <dbReference type="EMBL" id="KAF7635754.1"/>
    </source>
</evidence>
<evidence type="ECO:0000256" key="12">
    <source>
        <dbReference type="RuleBase" id="RU361118"/>
    </source>
</evidence>
<feature type="binding site" evidence="10">
    <location>
        <position position="108"/>
    </location>
    <ligand>
        <name>alpha-D-mannose 1-phosphate</name>
        <dbReference type="ChEBI" id="CHEBI:58409"/>
    </ligand>
</feature>
<dbReference type="GO" id="GO:0004615">
    <property type="term" value="F:phosphomannomutase activity"/>
    <property type="evidence" value="ECO:0007669"/>
    <property type="project" value="UniProtKB-EC"/>
</dbReference>
<keyword evidence="8 11" id="KW-0460">Magnesium</keyword>
<keyword evidence="14" id="KW-1185">Reference proteome</keyword>
<comment type="function">
    <text evidence="12">Involved in the synthesis of the GDP-mannose and dolichol-phosphate-mannose required for a number of critical mannosyl transfer reactions.</text>
</comment>
<dbReference type="InterPro" id="IPR005002">
    <property type="entry name" value="PMM"/>
</dbReference>
<reference evidence="13" key="1">
    <citation type="journal article" date="2020" name="Ecol. Evol.">
        <title>Genome structure and content of the rice root-knot nematode (Meloidogyne graminicola).</title>
        <authorList>
            <person name="Phan N.T."/>
            <person name="Danchin E.G.J."/>
            <person name="Klopp C."/>
            <person name="Perfus-Barbeoch L."/>
            <person name="Kozlowski D.K."/>
            <person name="Koutsovoulos G.D."/>
            <person name="Lopez-Roques C."/>
            <person name="Bouchez O."/>
            <person name="Zahm M."/>
            <person name="Besnard G."/>
            <person name="Bellafiore S."/>
        </authorList>
    </citation>
    <scope>NUCLEOTIDE SEQUENCE</scope>
    <source>
        <strain evidence="13">VN-18</strain>
    </source>
</reference>
<dbReference type="GO" id="GO:0005829">
    <property type="term" value="C:cytosol"/>
    <property type="evidence" value="ECO:0007669"/>
    <property type="project" value="TreeGrafter"/>
</dbReference>
<dbReference type="NCBIfam" id="TIGR01484">
    <property type="entry name" value="HAD-SF-IIB"/>
    <property type="match status" value="1"/>
</dbReference>
<protein>
    <recommendedName>
        <fullName evidence="5 12">Phosphomannomutase</fullName>
        <ecNumber evidence="5 12">5.4.2.8</ecNumber>
    </recommendedName>
</protein>
<feature type="binding site" evidence="10">
    <location>
        <position position="119"/>
    </location>
    <ligand>
        <name>alpha-D-mannose 1-phosphate</name>
        <dbReference type="ChEBI" id="CHEBI:58409"/>
    </ligand>
</feature>
<sequence>MPRQKITDEMLQFMKDLSKRVPIAVVGGSDLSKIFEQLPNENNELLKLFSFFFAENGLMGFEGVKELPKASMIKELGEEKFQKLINFCLRYMSEIELPFKRGTFIEYRNGMINVCPCGRSCTQEERMSFVEYENKVPIRQTFVQALEQRFPIADYSLKFSIGGQISIDIFPIGWDKTYCLRYLEPKYEAIHFFGDKTMPGGNDYEIFVHPATVGHSVTDPIDCRKKVTETLTQLGI</sequence>
<feature type="binding site" evidence="11">
    <location>
        <position position="207"/>
    </location>
    <ligand>
        <name>Mg(2+)</name>
        <dbReference type="ChEBI" id="CHEBI:18420"/>
        <label>1</label>
    </ligand>
</feature>
<dbReference type="GO" id="GO:0009298">
    <property type="term" value="P:GDP-mannose biosynthetic process"/>
    <property type="evidence" value="ECO:0007669"/>
    <property type="project" value="InterPro"/>
</dbReference>
<dbReference type="Gene3D" id="3.40.50.1000">
    <property type="entry name" value="HAD superfamily/HAD-like"/>
    <property type="match status" value="1"/>
</dbReference>
<evidence type="ECO:0000256" key="10">
    <source>
        <dbReference type="PIRSR" id="PIRSR605002-2"/>
    </source>
</evidence>
<evidence type="ECO:0000313" key="14">
    <source>
        <dbReference type="Proteomes" id="UP000605970"/>
    </source>
</evidence>
<feature type="binding site" evidence="11">
    <location>
        <position position="195"/>
    </location>
    <ligand>
        <name>Mg(2+)</name>
        <dbReference type="ChEBI" id="CHEBI:18420"/>
        <label>1</label>
    </ligand>
</feature>
<dbReference type="Gene3D" id="3.30.1240.20">
    <property type="match status" value="1"/>
</dbReference>
<comment type="similarity">
    <text evidence="3 12">Belongs to the eukaryotic PMM family.</text>
</comment>
<keyword evidence="6 12" id="KW-0963">Cytoplasm</keyword>
<dbReference type="AlphaFoldDB" id="A0A8S9ZR88"/>
<evidence type="ECO:0000256" key="6">
    <source>
        <dbReference type="ARBA" id="ARBA00022490"/>
    </source>
</evidence>
<dbReference type="InterPro" id="IPR006379">
    <property type="entry name" value="HAD-SF_hydro_IIB"/>
</dbReference>
<dbReference type="Proteomes" id="UP000605970">
    <property type="component" value="Unassembled WGS sequence"/>
</dbReference>
<organism evidence="13 14">
    <name type="scientific">Meloidogyne graminicola</name>
    <dbReference type="NCBI Taxonomy" id="189291"/>
    <lineage>
        <taxon>Eukaryota</taxon>
        <taxon>Metazoa</taxon>
        <taxon>Ecdysozoa</taxon>
        <taxon>Nematoda</taxon>
        <taxon>Chromadorea</taxon>
        <taxon>Rhabditida</taxon>
        <taxon>Tylenchina</taxon>
        <taxon>Tylenchomorpha</taxon>
        <taxon>Tylenchoidea</taxon>
        <taxon>Meloidogynidae</taxon>
        <taxon>Meloidogyninae</taxon>
        <taxon>Meloidogyne</taxon>
    </lineage>
</organism>
<dbReference type="GO" id="GO:0006013">
    <property type="term" value="P:mannose metabolic process"/>
    <property type="evidence" value="ECO:0007669"/>
    <property type="project" value="TreeGrafter"/>
</dbReference>
<proteinExistence type="inferred from homology"/>
<dbReference type="GO" id="GO:0046872">
    <property type="term" value="F:metal ion binding"/>
    <property type="evidence" value="ECO:0007669"/>
    <property type="project" value="UniProtKB-KW"/>
</dbReference>
<name>A0A8S9ZR88_9BILA</name>
<dbReference type="PANTHER" id="PTHR10466">
    <property type="entry name" value="PHOSPHOMANNOMUTASE"/>
    <property type="match status" value="1"/>
</dbReference>
<evidence type="ECO:0000256" key="2">
    <source>
        <dbReference type="ARBA" id="ARBA00004699"/>
    </source>
</evidence>
<dbReference type="Pfam" id="PF03332">
    <property type="entry name" value="PMM"/>
    <property type="match status" value="1"/>
</dbReference>
<keyword evidence="9 12" id="KW-0413">Isomerase</keyword>
<dbReference type="OrthoDB" id="10264771at2759"/>
<comment type="caution">
    <text evidence="13">The sequence shown here is derived from an EMBL/GenBank/DDBJ whole genome shotgun (WGS) entry which is preliminary data.</text>
</comment>
<feature type="binding site" evidence="10">
    <location>
        <position position="126"/>
    </location>
    <ligand>
        <name>alpha-D-mannose 1-phosphate</name>
        <dbReference type="ChEBI" id="CHEBI:58409"/>
    </ligand>
</feature>
<feature type="binding site" evidence="10">
    <location>
        <position position="166"/>
    </location>
    <ligand>
        <name>alpha-D-mannose 1-phosphate</name>
        <dbReference type="ChEBI" id="CHEBI:58409"/>
    </ligand>
</feature>
<dbReference type="FunFam" id="3.30.1240.20:FF:000001">
    <property type="entry name" value="Phosphomannomutase"/>
    <property type="match status" value="1"/>
</dbReference>
<accession>A0A8S9ZR88</accession>
<evidence type="ECO:0000256" key="8">
    <source>
        <dbReference type="ARBA" id="ARBA00022842"/>
    </source>
</evidence>
<comment type="pathway">
    <text evidence="2 12">Nucleotide-sugar biosynthesis; GDP-alpha-D-mannose biosynthesis; alpha-D-mannose 1-phosphate from D-fructose 6-phosphate: step 2/2.</text>
</comment>
<comment type="subcellular location">
    <subcellularLocation>
        <location evidence="1 12">Cytoplasm</location>
    </subcellularLocation>
</comment>
<comment type="subunit">
    <text evidence="4 12">Homodimer.</text>
</comment>
<dbReference type="InterPro" id="IPR023214">
    <property type="entry name" value="HAD_sf"/>
</dbReference>
<evidence type="ECO:0000256" key="4">
    <source>
        <dbReference type="ARBA" id="ARBA00011738"/>
    </source>
</evidence>
<keyword evidence="7 11" id="KW-0479">Metal-binding</keyword>
<dbReference type="InterPro" id="IPR036412">
    <property type="entry name" value="HAD-like_sf"/>
</dbReference>
<comment type="catalytic activity">
    <reaction evidence="12">
        <text>alpha-D-mannose 1-phosphate = D-mannose 6-phosphate</text>
        <dbReference type="Rhea" id="RHEA:11140"/>
        <dbReference type="ChEBI" id="CHEBI:58409"/>
        <dbReference type="ChEBI" id="CHEBI:58735"/>
        <dbReference type="EC" id="5.4.2.8"/>
    </reaction>
</comment>
<evidence type="ECO:0000256" key="5">
    <source>
        <dbReference type="ARBA" id="ARBA00012730"/>
    </source>
</evidence>
<dbReference type="SUPFAM" id="SSF56784">
    <property type="entry name" value="HAD-like"/>
    <property type="match status" value="1"/>
</dbReference>
<evidence type="ECO:0000256" key="7">
    <source>
        <dbReference type="ARBA" id="ARBA00022723"/>
    </source>
</evidence>
<dbReference type="CDD" id="cd02585">
    <property type="entry name" value="HAD_PMM"/>
    <property type="match status" value="1"/>
</dbReference>
<gene>
    <name evidence="13" type="ORF">Mgra_00004846</name>
</gene>
<dbReference type="EMBL" id="JABEBT010000038">
    <property type="protein sequence ID" value="KAF7635754.1"/>
    <property type="molecule type" value="Genomic_DNA"/>
</dbReference>
<evidence type="ECO:0000256" key="3">
    <source>
        <dbReference type="ARBA" id="ARBA00009736"/>
    </source>
</evidence>
<dbReference type="GO" id="GO:0006487">
    <property type="term" value="P:protein N-linked glycosylation"/>
    <property type="evidence" value="ECO:0007669"/>
    <property type="project" value="TreeGrafter"/>
</dbReference>
<evidence type="ECO:0000256" key="1">
    <source>
        <dbReference type="ARBA" id="ARBA00004496"/>
    </source>
</evidence>